<evidence type="ECO:0000256" key="1">
    <source>
        <dbReference type="SAM" id="SignalP"/>
    </source>
</evidence>
<comment type="caution">
    <text evidence="3">The sequence shown here is derived from an EMBL/GenBank/DDBJ whole genome shotgun (WGS) entry which is preliminary data.</text>
</comment>
<name>A0A1C2DEP1_9HYPH</name>
<feature type="domain" description="YMGG-like Gly-zipper" evidence="2">
    <location>
        <begin position="19"/>
        <end position="62"/>
    </location>
</feature>
<protein>
    <recommendedName>
        <fullName evidence="2">YMGG-like Gly-zipper domain-containing protein</fullName>
    </recommendedName>
</protein>
<organism evidence="3 4">
    <name type="scientific">Mesorhizobium hungaricum</name>
    <dbReference type="NCBI Taxonomy" id="1566387"/>
    <lineage>
        <taxon>Bacteria</taxon>
        <taxon>Pseudomonadati</taxon>
        <taxon>Pseudomonadota</taxon>
        <taxon>Alphaproteobacteria</taxon>
        <taxon>Hyphomicrobiales</taxon>
        <taxon>Phyllobacteriaceae</taxon>
        <taxon>Mesorhizobium</taxon>
    </lineage>
</organism>
<evidence type="ECO:0000313" key="4">
    <source>
        <dbReference type="Proteomes" id="UP000094412"/>
    </source>
</evidence>
<evidence type="ECO:0000313" key="3">
    <source>
        <dbReference type="EMBL" id="OCX13234.1"/>
    </source>
</evidence>
<proteinExistence type="predicted"/>
<sequence>MKNVLILMAMLVPLAACSQTERGAAIGGLGGAAVGAAVAGNPVKGAVVGGAVGAVAGALIGNANEPGKCRYRDRDGRVYVASCPDRGGYYSQGDPDYRDRPGGY</sequence>
<feature type="signal peptide" evidence="1">
    <location>
        <begin position="1"/>
        <end position="18"/>
    </location>
</feature>
<gene>
    <name evidence="3" type="ORF">QV13_27330</name>
</gene>
<dbReference type="STRING" id="1566387.QV13_27330"/>
<keyword evidence="1" id="KW-0732">Signal</keyword>
<dbReference type="OrthoDB" id="8101424at2"/>
<evidence type="ECO:0000259" key="2">
    <source>
        <dbReference type="Pfam" id="PF13441"/>
    </source>
</evidence>
<dbReference type="EMBL" id="MDEO01000036">
    <property type="protein sequence ID" value="OCX13234.1"/>
    <property type="molecule type" value="Genomic_DNA"/>
</dbReference>
<dbReference type="AlphaFoldDB" id="A0A1C2DEP1"/>
<dbReference type="RefSeq" id="WP_024923131.1">
    <property type="nucleotide sequence ID" value="NZ_MDEO01000036.1"/>
</dbReference>
<accession>A0A1C2DEP1</accession>
<feature type="chain" id="PRO_5008659246" description="YMGG-like Gly-zipper domain-containing protein" evidence="1">
    <location>
        <begin position="19"/>
        <end position="104"/>
    </location>
</feature>
<dbReference type="Pfam" id="PF13441">
    <property type="entry name" value="Gly-zipper_YMGG"/>
    <property type="match status" value="1"/>
</dbReference>
<dbReference type="InterPro" id="IPR027367">
    <property type="entry name" value="Gly-zipper_YMGG"/>
</dbReference>
<keyword evidence="4" id="KW-1185">Reference proteome</keyword>
<dbReference type="Proteomes" id="UP000094412">
    <property type="component" value="Unassembled WGS sequence"/>
</dbReference>
<reference evidence="3 4" key="1">
    <citation type="submission" date="2016-08" db="EMBL/GenBank/DDBJ databases">
        <title>Whole genome sequence of Mesorhizobium sp. strain UASWS1009 isolated from industrial sewage.</title>
        <authorList>
            <person name="Crovadore J."/>
            <person name="Calmin G."/>
            <person name="Chablais R."/>
            <person name="Cochard B."/>
            <person name="Lefort F."/>
        </authorList>
    </citation>
    <scope>NUCLEOTIDE SEQUENCE [LARGE SCALE GENOMIC DNA]</scope>
    <source>
        <strain evidence="3 4">UASWS1009</strain>
    </source>
</reference>